<dbReference type="Gene3D" id="3.40.20.10">
    <property type="entry name" value="Severin"/>
    <property type="match status" value="1"/>
</dbReference>
<gene>
    <name evidence="1" type="ORF">GSCOC_T00008003001</name>
</gene>
<protein>
    <submittedName>
        <fullName evidence="1">DH200=94 genomic scaffold, scaffold_1513</fullName>
    </submittedName>
</protein>
<dbReference type="STRING" id="49390.A0A068VJ17"/>
<dbReference type="OrthoDB" id="6375767at2759"/>
<proteinExistence type="predicted"/>
<dbReference type="SUPFAM" id="SSF55753">
    <property type="entry name" value="Actin depolymerizing proteins"/>
    <property type="match status" value="1"/>
</dbReference>
<evidence type="ECO:0000313" key="1">
    <source>
        <dbReference type="EMBL" id="CDP20671.1"/>
    </source>
</evidence>
<evidence type="ECO:0000313" key="2">
    <source>
        <dbReference type="Proteomes" id="UP000295252"/>
    </source>
</evidence>
<dbReference type="Gramene" id="CDP20671">
    <property type="protein sequence ID" value="CDP20671"/>
    <property type="gene ID" value="GSCOC_T00008003001"/>
</dbReference>
<dbReference type="PhylomeDB" id="A0A068VJ17"/>
<dbReference type="Proteomes" id="UP000295252">
    <property type="component" value="Unassembled WGS sequence"/>
</dbReference>
<name>A0A068VJ17_COFCA</name>
<sequence length="116" mass="13462">MSPNLQHFHVLDGGCYLSKVIFHVYLGSFTKISCSQFSSKSWLQEALEPAFQRDGQRIGTEIWRIENFQPIPLRKSDHCKFYLGDSYIVLQVHMASNISSFVSYFGPHFYELSVYD</sequence>
<accession>A0A068VJ17</accession>
<keyword evidence="2" id="KW-1185">Reference proteome</keyword>
<reference evidence="2" key="1">
    <citation type="journal article" date="2014" name="Science">
        <title>The coffee genome provides insight into the convergent evolution of caffeine biosynthesis.</title>
        <authorList>
            <person name="Denoeud F."/>
            <person name="Carretero-Paulet L."/>
            <person name="Dereeper A."/>
            <person name="Droc G."/>
            <person name="Guyot R."/>
            <person name="Pietrella M."/>
            <person name="Zheng C."/>
            <person name="Alberti A."/>
            <person name="Anthony F."/>
            <person name="Aprea G."/>
            <person name="Aury J.M."/>
            <person name="Bento P."/>
            <person name="Bernard M."/>
            <person name="Bocs S."/>
            <person name="Campa C."/>
            <person name="Cenci A."/>
            <person name="Combes M.C."/>
            <person name="Crouzillat D."/>
            <person name="Da Silva C."/>
            <person name="Daddiego L."/>
            <person name="De Bellis F."/>
            <person name="Dussert S."/>
            <person name="Garsmeur O."/>
            <person name="Gayraud T."/>
            <person name="Guignon V."/>
            <person name="Jahn K."/>
            <person name="Jamilloux V."/>
            <person name="Joet T."/>
            <person name="Labadie K."/>
            <person name="Lan T."/>
            <person name="Leclercq J."/>
            <person name="Lepelley M."/>
            <person name="Leroy T."/>
            <person name="Li L.T."/>
            <person name="Librado P."/>
            <person name="Lopez L."/>
            <person name="Munoz A."/>
            <person name="Noel B."/>
            <person name="Pallavicini A."/>
            <person name="Perrotta G."/>
            <person name="Poncet V."/>
            <person name="Pot D."/>
            <person name="Priyono X."/>
            <person name="Rigoreau M."/>
            <person name="Rouard M."/>
            <person name="Rozas J."/>
            <person name="Tranchant-Dubreuil C."/>
            <person name="VanBuren R."/>
            <person name="Zhang Q."/>
            <person name="Andrade A.C."/>
            <person name="Argout X."/>
            <person name="Bertrand B."/>
            <person name="de Kochko A."/>
            <person name="Graziosi G."/>
            <person name="Henry R.J."/>
            <person name="Jayarama X."/>
            <person name="Ming R."/>
            <person name="Nagai C."/>
            <person name="Rounsley S."/>
            <person name="Sankoff D."/>
            <person name="Giuliano G."/>
            <person name="Albert V.A."/>
            <person name="Wincker P."/>
            <person name="Lashermes P."/>
        </authorList>
    </citation>
    <scope>NUCLEOTIDE SEQUENCE [LARGE SCALE GENOMIC DNA]</scope>
    <source>
        <strain evidence="2">cv. DH200-94</strain>
    </source>
</reference>
<dbReference type="EMBL" id="HG740597">
    <property type="protein sequence ID" value="CDP20671.1"/>
    <property type="molecule type" value="Genomic_DNA"/>
</dbReference>
<organism evidence="1 2">
    <name type="scientific">Coffea canephora</name>
    <name type="common">Robusta coffee</name>
    <dbReference type="NCBI Taxonomy" id="49390"/>
    <lineage>
        <taxon>Eukaryota</taxon>
        <taxon>Viridiplantae</taxon>
        <taxon>Streptophyta</taxon>
        <taxon>Embryophyta</taxon>
        <taxon>Tracheophyta</taxon>
        <taxon>Spermatophyta</taxon>
        <taxon>Magnoliopsida</taxon>
        <taxon>eudicotyledons</taxon>
        <taxon>Gunneridae</taxon>
        <taxon>Pentapetalae</taxon>
        <taxon>asterids</taxon>
        <taxon>lamiids</taxon>
        <taxon>Gentianales</taxon>
        <taxon>Rubiaceae</taxon>
        <taxon>Ixoroideae</taxon>
        <taxon>Gardenieae complex</taxon>
        <taxon>Bertiereae - Coffeeae clade</taxon>
        <taxon>Coffeeae</taxon>
        <taxon>Coffea</taxon>
    </lineage>
</organism>
<dbReference type="InParanoid" id="A0A068VJ17"/>
<dbReference type="InterPro" id="IPR029006">
    <property type="entry name" value="ADF-H/Gelsolin-like_dom_sf"/>
</dbReference>
<dbReference type="AlphaFoldDB" id="A0A068VJ17"/>